<dbReference type="NCBIfam" id="TIGR00225">
    <property type="entry name" value="prc"/>
    <property type="match status" value="1"/>
</dbReference>
<evidence type="ECO:0000256" key="5">
    <source>
        <dbReference type="RuleBase" id="RU004404"/>
    </source>
</evidence>
<dbReference type="GO" id="GO:0030288">
    <property type="term" value="C:outer membrane-bounded periplasmic space"/>
    <property type="evidence" value="ECO:0007669"/>
    <property type="project" value="TreeGrafter"/>
</dbReference>
<dbReference type="Pfam" id="PF13180">
    <property type="entry name" value="PDZ_2"/>
    <property type="match status" value="1"/>
</dbReference>
<dbReference type="EMBL" id="CP023004">
    <property type="protein sequence ID" value="AWI09068.1"/>
    <property type="molecule type" value="Genomic_DNA"/>
</dbReference>
<dbReference type="SMART" id="SM00228">
    <property type="entry name" value="PDZ"/>
    <property type="match status" value="1"/>
</dbReference>
<dbReference type="AlphaFoldDB" id="A0A2U8E2G1"/>
<evidence type="ECO:0000313" key="8">
    <source>
        <dbReference type="Proteomes" id="UP000244896"/>
    </source>
</evidence>
<comment type="similarity">
    <text evidence="1 5">Belongs to the peptidase S41A family.</text>
</comment>
<keyword evidence="8" id="KW-1185">Reference proteome</keyword>
<dbReference type="RefSeq" id="WP_108824882.1">
    <property type="nucleotide sequence ID" value="NZ_CP023004.1"/>
</dbReference>
<dbReference type="GO" id="GO:0007165">
    <property type="term" value="P:signal transduction"/>
    <property type="evidence" value="ECO:0007669"/>
    <property type="project" value="TreeGrafter"/>
</dbReference>
<keyword evidence="3 5" id="KW-0378">Hydrolase</keyword>
<dbReference type="CDD" id="cd07560">
    <property type="entry name" value="Peptidase_S41_CPP"/>
    <property type="match status" value="1"/>
</dbReference>
<evidence type="ECO:0000256" key="4">
    <source>
        <dbReference type="ARBA" id="ARBA00022825"/>
    </source>
</evidence>
<dbReference type="PANTHER" id="PTHR32060:SF30">
    <property type="entry name" value="CARBOXY-TERMINAL PROCESSING PROTEASE CTPA"/>
    <property type="match status" value="1"/>
</dbReference>
<dbReference type="InterPro" id="IPR029045">
    <property type="entry name" value="ClpP/crotonase-like_dom_sf"/>
</dbReference>
<dbReference type="SUPFAM" id="SSF50156">
    <property type="entry name" value="PDZ domain-like"/>
    <property type="match status" value="1"/>
</dbReference>
<keyword evidence="4 5" id="KW-0720">Serine protease</keyword>
<protein>
    <submittedName>
        <fullName evidence="7">Peptidase S41</fullName>
    </submittedName>
</protein>
<organism evidence="7 8">
    <name type="scientific">Ereboglobus luteus</name>
    <dbReference type="NCBI Taxonomy" id="1796921"/>
    <lineage>
        <taxon>Bacteria</taxon>
        <taxon>Pseudomonadati</taxon>
        <taxon>Verrucomicrobiota</taxon>
        <taxon>Opitutia</taxon>
        <taxon>Opitutales</taxon>
        <taxon>Opitutaceae</taxon>
        <taxon>Ereboglobus</taxon>
    </lineage>
</organism>
<dbReference type="PANTHER" id="PTHR32060">
    <property type="entry name" value="TAIL-SPECIFIC PROTEASE"/>
    <property type="match status" value="1"/>
</dbReference>
<dbReference type="Gene3D" id="2.30.42.10">
    <property type="match status" value="1"/>
</dbReference>
<evidence type="ECO:0000313" key="7">
    <source>
        <dbReference type="EMBL" id="AWI09068.1"/>
    </source>
</evidence>
<evidence type="ECO:0000256" key="3">
    <source>
        <dbReference type="ARBA" id="ARBA00022801"/>
    </source>
</evidence>
<dbReference type="Proteomes" id="UP000244896">
    <property type="component" value="Chromosome"/>
</dbReference>
<proteinExistence type="inferred from homology"/>
<dbReference type="SMART" id="SM00245">
    <property type="entry name" value="TSPc"/>
    <property type="match status" value="1"/>
</dbReference>
<evidence type="ECO:0000256" key="2">
    <source>
        <dbReference type="ARBA" id="ARBA00022670"/>
    </source>
</evidence>
<dbReference type="KEGG" id="elut:CKA38_07285"/>
<reference evidence="7 8" key="1">
    <citation type="journal article" date="2018" name="Syst. Appl. Microbiol.">
        <title>Ereboglobus luteus gen. nov. sp. nov. from cockroach guts, and new insights into the oxygen relationship of the genera Opitutus and Didymococcus (Verrucomicrobia: Opitutaceae).</title>
        <authorList>
            <person name="Tegtmeier D."/>
            <person name="Belitz A."/>
            <person name="Radek R."/>
            <person name="Heimerl T."/>
            <person name="Brune A."/>
        </authorList>
    </citation>
    <scope>NUCLEOTIDE SEQUENCE [LARGE SCALE GENOMIC DNA]</scope>
    <source>
        <strain evidence="7 8">Ho45</strain>
    </source>
</reference>
<evidence type="ECO:0000256" key="1">
    <source>
        <dbReference type="ARBA" id="ARBA00009179"/>
    </source>
</evidence>
<dbReference type="InterPro" id="IPR036034">
    <property type="entry name" value="PDZ_sf"/>
</dbReference>
<dbReference type="Gene3D" id="3.30.750.44">
    <property type="match status" value="1"/>
</dbReference>
<dbReference type="SUPFAM" id="SSF52096">
    <property type="entry name" value="ClpP/crotonase"/>
    <property type="match status" value="1"/>
</dbReference>
<dbReference type="GO" id="GO:0008236">
    <property type="term" value="F:serine-type peptidase activity"/>
    <property type="evidence" value="ECO:0007669"/>
    <property type="project" value="UniProtKB-KW"/>
</dbReference>
<evidence type="ECO:0000259" key="6">
    <source>
        <dbReference type="PROSITE" id="PS50106"/>
    </source>
</evidence>
<dbReference type="Gene3D" id="3.90.226.10">
    <property type="entry name" value="2-enoyl-CoA Hydratase, Chain A, domain 1"/>
    <property type="match status" value="1"/>
</dbReference>
<accession>A0A2U8E2G1</accession>
<sequence>MKPSHSSTFRTILTVACGVALGILLIGGVERVAIAIGILPDGELRKASAYVRDVMTLVNNKYVDPEKSRAPELAKSALHGVLESLDPHSEFLEEKYFRELEEGMTSEFGGIGVQIELRKERVRVITPMPNTPGERAGIRRGDEIRSIDGVALENPTMDGVVEKLRGKPKTKVDVGLFRTSENREFTVTLTREKIQSESVRNARLLEGDVGYLQITQFTDRTGEEFYKALNALASQNATSLIIDLRNNPGGVLDSAIDVAEPFFKKGELILFTQGRAPGDREEFRSGSDEPPIDVPVAVLINANSASAAEIVAGALKDTNRAVIVGERSFGKGSVQSVFKLKNGEGMRLTTARYFTPSGVTIHERGVAPQIEVVLEPKEEENIGLQLSRPDLAADPAEFKERLGTEIMPDRQLQAAITAIQGVTILGRK</sequence>
<gene>
    <name evidence="7" type="ORF">CKA38_07285</name>
</gene>
<dbReference type="InterPro" id="IPR004447">
    <property type="entry name" value="Peptidase_S41A"/>
</dbReference>
<dbReference type="GO" id="GO:0004175">
    <property type="term" value="F:endopeptidase activity"/>
    <property type="evidence" value="ECO:0007669"/>
    <property type="project" value="TreeGrafter"/>
</dbReference>
<dbReference type="GO" id="GO:0006508">
    <property type="term" value="P:proteolysis"/>
    <property type="evidence" value="ECO:0007669"/>
    <property type="project" value="UniProtKB-KW"/>
</dbReference>
<dbReference type="PROSITE" id="PS50106">
    <property type="entry name" value="PDZ"/>
    <property type="match status" value="1"/>
</dbReference>
<feature type="domain" description="PDZ" evidence="6">
    <location>
        <begin position="97"/>
        <end position="165"/>
    </location>
</feature>
<dbReference type="CDD" id="cd06782">
    <property type="entry name" value="cpPDZ_CPP-like"/>
    <property type="match status" value="1"/>
</dbReference>
<dbReference type="Pfam" id="PF03572">
    <property type="entry name" value="Peptidase_S41"/>
    <property type="match status" value="1"/>
</dbReference>
<dbReference type="InterPro" id="IPR001478">
    <property type="entry name" value="PDZ"/>
</dbReference>
<dbReference type="OrthoDB" id="9812068at2"/>
<name>A0A2U8E2G1_9BACT</name>
<dbReference type="FunFam" id="2.30.42.10:FF:000063">
    <property type="entry name" value="Peptidase, S41 family"/>
    <property type="match status" value="1"/>
</dbReference>
<dbReference type="InterPro" id="IPR005151">
    <property type="entry name" value="Tail-specific_protease"/>
</dbReference>
<keyword evidence="2 5" id="KW-0645">Protease</keyword>